<comment type="cofactor">
    <cofactor evidence="1">
        <name>[4Fe-4S] cluster</name>
        <dbReference type="ChEBI" id="CHEBI:49883"/>
    </cofactor>
</comment>
<dbReference type="InterPro" id="IPR058240">
    <property type="entry name" value="rSAM_sf"/>
</dbReference>
<evidence type="ECO:0000256" key="4">
    <source>
        <dbReference type="ARBA" id="ARBA00023004"/>
    </source>
</evidence>
<dbReference type="Proteomes" id="UP001164819">
    <property type="component" value="Chromosome"/>
</dbReference>
<dbReference type="Gene3D" id="3.20.20.70">
    <property type="entry name" value="Aldolase class I"/>
    <property type="match status" value="1"/>
</dbReference>
<evidence type="ECO:0000256" key="1">
    <source>
        <dbReference type="ARBA" id="ARBA00001966"/>
    </source>
</evidence>
<sequence>MPDISDFYAQVSSDPLTMAFAEEKKTMPSLARMRPQPPEWDGGSFAEFGAKAFMARPERPLALYVHVPFCHHHCTFCPFYINQTKKDFSKEYSSLLLKEIVDTAYVLREVVDKRSVDAIYFGGGTPSDLDRDDMAAVIRALYDCFRISPDAEVTVEGRTTGFTADKGKAWVEAGANRFSLGVQSANTALRKKLGRISSREEVGEALNGLCESGASVVIDLMYGLPGQDIPMLLDDIRYISEETGIAGLDLYELRRFPDSPLDKAINRGKMPAMPEFNEKARMFGAAYERLYDYGFEHFSPKHWRRNTRERSLYNRLAGQQTDMIPFGSAAGGRLGTIGLGTARDIGTYAEMVGRGEKPLSRITPSPISADRGGFSHELDVAMERLQLPDMDKWPVSHRDSGRKLLAQWKEAGLLVDSRDGNGMSLTCAGFFWSDRLRKLLTDFVAAPVAG</sequence>
<evidence type="ECO:0000256" key="3">
    <source>
        <dbReference type="ARBA" id="ARBA00022723"/>
    </source>
</evidence>
<name>A0A9E9NSZ6_9BURK</name>
<dbReference type="SFLD" id="SFLDS00029">
    <property type="entry name" value="Radical_SAM"/>
    <property type="match status" value="1"/>
</dbReference>
<protein>
    <submittedName>
        <fullName evidence="7">Heme anaerobic degradation radical SAM methyltransferase ChuW/HutW</fullName>
    </submittedName>
</protein>
<dbReference type="GO" id="GO:0046872">
    <property type="term" value="F:metal ion binding"/>
    <property type="evidence" value="ECO:0007669"/>
    <property type="project" value="UniProtKB-KW"/>
</dbReference>
<proteinExistence type="predicted"/>
<dbReference type="PANTHER" id="PTHR13932">
    <property type="entry name" value="COPROPORPHYRINIGEN III OXIDASE"/>
    <property type="match status" value="1"/>
</dbReference>
<dbReference type="GO" id="GO:0006779">
    <property type="term" value="P:porphyrin-containing compound biosynthetic process"/>
    <property type="evidence" value="ECO:0007669"/>
    <property type="project" value="TreeGrafter"/>
</dbReference>
<dbReference type="InterPro" id="IPR026332">
    <property type="entry name" value="HutW"/>
</dbReference>
<dbReference type="InterPro" id="IPR006638">
    <property type="entry name" value="Elp3/MiaA/NifB-like_rSAM"/>
</dbReference>
<keyword evidence="3" id="KW-0479">Metal-binding</keyword>
<feature type="domain" description="Radical SAM core" evidence="6">
    <location>
        <begin position="55"/>
        <end position="296"/>
    </location>
</feature>
<dbReference type="SFLD" id="SFLDF00311">
    <property type="entry name" value="heme_degradation_proteins_(Hut"/>
    <property type="match status" value="1"/>
</dbReference>
<reference evidence="7" key="1">
    <citation type="journal article" date="2022" name="Front. Microbiol.">
        <title>New perspectives on an old grouping: The genomic and phenotypic variability of Oxalobacter formigenes and the implications for calcium oxalate stone prevention.</title>
        <authorList>
            <person name="Chmiel J.A."/>
            <person name="Carr C."/>
            <person name="Stuivenberg G.A."/>
            <person name="Venema R."/>
            <person name="Chanyi R.M."/>
            <person name="Al K.F."/>
            <person name="Giguere D."/>
            <person name="Say H."/>
            <person name="Akouris P.P."/>
            <person name="Dominguez Romero S.A."/>
            <person name="Kwong A."/>
            <person name="Tai V."/>
            <person name="Koval S.F."/>
            <person name="Razvi H."/>
            <person name="Bjazevic J."/>
            <person name="Burton J.P."/>
        </authorList>
    </citation>
    <scope>NUCLEOTIDE SEQUENCE</scope>
    <source>
        <strain evidence="7">OxK</strain>
    </source>
</reference>
<dbReference type="Pfam" id="PF04055">
    <property type="entry name" value="Radical_SAM"/>
    <property type="match status" value="1"/>
</dbReference>
<dbReference type="GO" id="GO:0008168">
    <property type="term" value="F:methyltransferase activity"/>
    <property type="evidence" value="ECO:0007669"/>
    <property type="project" value="UniProtKB-KW"/>
</dbReference>
<dbReference type="InterPro" id="IPR034505">
    <property type="entry name" value="Coproporphyrinogen-III_oxidase"/>
</dbReference>
<dbReference type="RefSeq" id="WP_269315704.1">
    <property type="nucleotide sequence ID" value="NZ_CP098251.1"/>
</dbReference>
<dbReference type="InterPro" id="IPR013785">
    <property type="entry name" value="Aldolase_TIM"/>
</dbReference>
<dbReference type="NCBIfam" id="TIGR04107">
    <property type="entry name" value="rSAM_HutW"/>
    <property type="match status" value="1"/>
</dbReference>
<dbReference type="PANTHER" id="PTHR13932:SF9">
    <property type="entry name" value="COPROPORPHYRINOGEN III OXIDASE"/>
    <property type="match status" value="1"/>
</dbReference>
<dbReference type="PROSITE" id="PS51918">
    <property type="entry name" value="RADICAL_SAM"/>
    <property type="match status" value="1"/>
</dbReference>
<evidence type="ECO:0000259" key="6">
    <source>
        <dbReference type="PROSITE" id="PS51918"/>
    </source>
</evidence>
<accession>A0A9E9NSZ6</accession>
<keyword evidence="2" id="KW-0949">S-adenosyl-L-methionine</keyword>
<keyword evidence="7" id="KW-0489">Methyltransferase</keyword>
<keyword evidence="5" id="KW-0411">Iron-sulfur</keyword>
<dbReference type="SMART" id="SM00729">
    <property type="entry name" value="Elp3"/>
    <property type="match status" value="1"/>
</dbReference>
<dbReference type="InterPro" id="IPR007197">
    <property type="entry name" value="rSAM"/>
</dbReference>
<dbReference type="CDD" id="cd01335">
    <property type="entry name" value="Radical_SAM"/>
    <property type="match status" value="1"/>
</dbReference>
<keyword evidence="7" id="KW-0808">Transferase</keyword>
<organism evidence="7">
    <name type="scientific">Oxalobacter aliiformigenes</name>
    <dbReference type="NCBI Taxonomy" id="2946593"/>
    <lineage>
        <taxon>Bacteria</taxon>
        <taxon>Pseudomonadati</taxon>
        <taxon>Pseudomonadota</taxon>
        <taxon>Betaproteobacteria</taxon>
        <taxon>Burkholderiales</taxon>
        <taxon>Oxalobacteraceae</taxon>
        <taxon>Oxalobacter</taxon>
    </lineage>
</organism>
<dbReference type="SUPFAM" id="SSF102114">
    <property type="entry name" value="Radical SAM enzymes"/>
    <property type="match status" value="1"/>
</dbReference>
<gene>
    <name evidence="7" type="primary">hutW</name>
    <name evidence="7" type="ORF">NB646_07740</name>
</gene>
<evidence type="ECO:0000313" key="7">
    <source>
        <dbReference type="EMBL" id="WAV90734.1"/>
    </source>
</evidence>
<evidence type="ECO:0000256" key="2">
    <source>
        <dbReference type="ARBA" id="ARBA00022691"/>
    </source>
</evidence>
<evidence type="ECO:0000256" key="5">
    <source>
        <dbReference type="ARBA" id="ARBA00023014"/>
    </source>
</evidence>
<dbReference type="SFLD" id="SFLDG01065">
    <property type="entry name" value="anaerobic_coproporphyrinogen-I"/>
    <property type="match status" value="1"/>
</dbReference>
<keyword evidence="4" id="KW-0408">Iron</keyword>
<dbReference type="GO" id="GO:0051539">
    <property type="term" value="F:4 iron, 4 sulfur cluster binding"/>
    <property type="evidence" value="ECO:0007669"/>
    <property type="project" value="TreeGrafter"/>
</dbReference>
<dbReference type="EMBL" id="CP098251">
    <property type="protein sequence ID" value="WAV90734.1"/>
    <property type="molecule type" value="Genomic_DNA"/>
</dbReference>
<dbReference type="GO" id="GO:0032259">
    <property type="term" value="P:methylation"/>
    <property type="evidence" value="ECO:0007669"/>
    <property type="project" value="UniProtKB-KW"/>
</dbReference>
<dbReference type="GO" id="GO:0005737">
    <property type="term" value="C:cytoplasm"/>
    <property type="evidence" value="ECO:0007669"/>
    <property type="project" value="TreeGrafter"/>
</dbReference>
<dbReference type="AlphaFoldDB" id="A0A9E9NSZ6"/>